<protein>
    <recommendedName>
        <fullName evidence="2">CRAL-TRIO domain-containing protein</fullName>
    </recommendedName>
</protein>
<evidence type="ECO:0000313" key="1">
    <source>
        <dbReference type="EMBL" id="QHT30813.1"/>
    </source>
</evidence>
<dbReference type="Gene3D" id="3.40.50.300">
    <property type="entry name" value="P-loop containing nucleotide triphosphate hydrolases"/>
    <property type="match status" value="1"/>
</dbReference>
<dbReference type="SUPFAM" id="SSF52540">
    <property type="entry name" value="P-loop containing nucleoside triphosphate hydrolases"/>
    <property type="match status" value="1"/>
</dbReference>
<accession>A0A6C0EQM1</accession>
<dbReference type="AlphaFoldDB" id="A0A6C0EQM1"/>
<reference evidence="1" key="1">
    <citation type="journal article" date="2020" name="Nature">
        <title>Giant virus diversity and host interactions through global metagenomics.</title>
        <authorList>
            <person name="Schulz F."/>
            <person name="Roux S."/>
            <person name="Paez-Espino D."/>
            <person name="Jungbluth S."/>
            <person name="Walsh D.A."/>
            <person name="Denef V.J."/>
            <person name="McMahon K.D."/>
            <person name="Konstantinidis K.T."/>
            <person name="Eloe-Fadrosh E.A."/>
            <person name="Kyrpides N.C."/>
            <person name="Woyke T."/>
        </authorList>
    </citation>
    <scope>NUCLEOTIDE SEQUENCE</scope>
    <source>
        <strain evidence="1">GVMAG-M-3300009151-50</strain>
    </source>
</reference>
<name>A0A6C0EQM1_9ZZZZ</name>
<dbReference type="EMBL" id="MN738912">
    <property type="protein sequence ID" value="QHT30813.1"/>
    <property type="molecule type" value="Genomic_DNA"/>
</dbReference>
<evidence type="ECO:0008006" key="2">
    <source>
        <dbReference type="Google" id="ProtNLM"/>
    </source>
</evidence>
<dbReference type="InterPro" id="IPR027417">
    <property type="entry name" value="P-loop_NTPase"/>
</dbReference>
<proteinExistence type="predicted"/>
<organism evidence="1">
    <name type="scientific">viral metagenome</name>
    <dbReference type="NCBI Taxonomy" id="1070528"/>
    <lineage>
        <taxon>unclassified sequences</taxon>
        <taxon>metagenomes</taxon>
        <taxon>organismal metagenomes</taxon>
    </lineage>
</organism>
<sequence>MLQYPPPHYILFEPLNDIETQKAWKEYKLLHEKECEFAEIDAAEMNTVETFSPWFYNWISQVAARQEMRIRVLIVYHSEFLTFSCQQMIRRSLEERSFKCRVWFHVEDPTTLQPAIQSRCIVKRMPTYINTPVIKQL</sequence>